<organism evidence="2 3">
    <name type="scientific">Spinactinospora alkalitolerans</name>
    <dbReference type="NCBI Taxonomy" id="687207"/>
    <lineage>
        <taxon>Bacteria</taxon>
        <taxon>Bacillati</taxon>
        <taxon>Actinomycetota</taxon>
        <taxon>Actinomycetes</taxon>
        <taxon>Streptosporangiales</taxon>
        <taxon>Nocardiopsidaceae</taxon>
        <taxon>Spinactinospora</taxon>
    </lineage>
</organism>
<dbReference type="SUPFAM" id="SSF103473">
    <property type="entry name" value="MFS general substrate transporter"/>
    <property type="match status" value="1"/>
</dbReference>
<gene>
    <name evidence="2" type="ORF">HDA32_002767</name>
</gene>
<dbReference type="Proteomes" id="UP000589036">
    <property type="component" value="Unassembled WGS sequence"/>
</dbReference>
<dbReference type="InterPro" id="IPR036259">
    <property type="entry name" value="MFS_trans_sf"/>
</dbReference>
<reference evidence="2 3" key="1">
    <citation type="submission" date="2020-07" db="EMBL/GenBank/DDBJ databases">
        <title>Sequencing the genomes of 1000 actinobacteria strains.</title>
        <authorList>
            <person name="Klenk H.-P."/>
        </authorList>
    </citation>
    <scope>NUCLEOTIDE SEQUENCE [LARGE SCALE GENOMIC DNA]</scope>
    <source>
        <strain evidence="2 3">CXB654</strain>
    </source>
</reference>
<dbReference type="InterPro" id="IPR053200">
    <property type="entry name" value="YfmO-like"/>
</dbReference>
<proteinExistence type="predicted"/>
<evidence type="ECO:0008006" key="4">
    <source>
        <dbReference type="Google" id="ProtNLM"/>
    </source>
</evidence>
<dbReference type="PANTHER" id="PTHR43683:SF1">
    <property type="entry name" value="MULTIDRUG EFFLUX PROTEIN YFMO"/>
    <property type="match status" value="1"/>
</dbReference>
<name>A0A852TWF5_9ACTN</name>
<dbReference type="Gene3D" id="1.20.1250.20">
    <property type="entry name" value="MFS general substrate transporter like domains"/>
    <property type="match status" value="1"/>
</dbReference>
<evidence type="ECO:0000313" key="2">
    <source>
        <dbReference type="EMBL" id="NYE47647.1"/>
    </source>
</evidence>
<evidence type="ECO:0000256" key="1">
    <source>
        <dbReference type="SAM" id="Phobius"/>
    </source>
</evidence>
<keyword evidence="1" id="KW-0472">Membrane</keyword>
<dbReference type="AlphaFoldDB" id="A0A852TWF5"/>
<protein>
    <recommendedName>
        <fullName evidence="4">Major facilitator superfamily (MFS) profile domain-containing protein</fullName>
    </recommendedName>
</protein>
<dbReference type="PANTHER" id="PTHR43683">
    <property type="entry name" value="MULTIDRUG EFFLUX PROTEIN YFMO"/>
    <property type="match status" value="1"/>
</dbReference>
<comment type="caution">
    <text evidence="2">The sequence shown here is derived from an EMBL/GenBank/DDBJ whole genome shotgun (WGS) entry which is preliminary data.</text>
</comment>
<feature type="transmembrane region" description="Helical" evidence="1">
    <location>
        <begin position="46"/>
        <end position="65"/>
    </location>
</feature>
<dbReference type="EMBL" id="JACCCC010000001">
    <property type="protein sequence ID" value="NYE47647.1"/>
    <property type="molecule type" value="Genomic_DNA"/>
</dbReference>
<keyword evidence="1" id="KW-0812">Transmembrane</keyword>
<evidence type="ECO:0000313" key="3">
    <source>
        <dbReference type="Proteomes" id="UP000589036"/>
    </source>
</evidence>
<accession>A0A852TWF5</accession>
<sequence>MWATAFAEVSDAPRPVASAGYNFVRWLGGALAPFVATKLGEEVDPALPYVVGALCCVVGMAILVLGRRHLGALNRAAAA</sequence>
<keyword evidence="1" id="KW-1133">Transmembrane helix</keyword>
<dbReference type="RefSeq" id="WP_246334337.1">
    <property type="nucleotide sequence ID" value="NZ_BAAAYY010000015.1"/>
</dbReference>
<keyword evidence="3" id="KW-1185">Reference proteome</keyword>